<gene>
    <name evidence="2" type="ORF">K504DRAFT_461076</name>
</gene>
<dbReference type="EMBL" id="MU005781">
    <property type="protein sequence ID" value="KAF2704820.1"/>
    <property type="molecule type" value="Genomic_DNA"/>
</dbReference>
<accession>A0A6G1JWF2</accession>
<dbReference type="OrthoDB" id="3798318at2759"/>
<dbReference type="Proteomes" id="UP000799428">
    <property type="component" value="Unassembled WGS sequence"/>
</dbReference>
<evidence type="ECO:0000313" key="2">
    <source>
        <dbReference type="EMBL" id="KAF2704820.1"/>
    </source>
</evidence>
<proteinExistence type="predicted"/>
<name>A0A6G1JWF2_9PLEO</name>
<evidence type="ECO:0000256" key="1">
    <source>
        <dbReference type="SAM" id="MobiDB-lite"/>
    </source>
</evidence>
<keyword evidence="3" id="KW-1185">Reference proteome</keyword>
<sequence>MPPPEVARTAFSQSSHTTSSEARRRRAGLAETLGTLGLPCGQDMVLLRYQPSNTSILYSRPLFYIPSCRRSRYKYAQLPDTPVAVHREPHQPQTSFKYMDMVATPLHGFQLNFARRILAEIQLRINGFNTYG</sequence>
<dbReference type="AlphaFoldDB" id="A0A6G1JWF2"/>
<reference evidence="2" key="1">
    <citation type="journal article" date="2020" name="Stud. Mycol.">
        <title>101 Dothideomycetes genomes: a test case for predicting lifestyles and emergence of pathogens.</title>
        <authorList>
            <person name="Haridas S."/>
            <person name="Albert R."/>
            <person name="Binder M."/>
            <person name="Bloem J."/>
            <person name="Labutti K."/>
            <person name="Salamov A."/>
            <person name="Andreopoulos B."/>
            <person name="Baker S."/>
            <person name="Barry K."/>
            <person name="Bills G."/>
            <person name="Bluhm B."/>
            <person name="Cannon C."/>
            <person name="Castanera R."/>
            <person name="Culley D."/>
            <person name="Daum C."/>
            <person name="Ezra D."/>
            <person name="Gonzalez J."/>
            <person name="Henrissat B."/>
            <person name="Kuo A."/>
            <person name="Liang C."/>
            <person name="Lipzen A."/>
            <person name="Lutzoni F."/>
            <person name="Magnuson J."/>
            <person name="Mondo S."/>
            <person name="Nolan M."/>
            <person name="Ohm R."/>
            <person name="Pangilinan J."/>
            <person name="Park H.-J."/>
            <person name="Ramirez L."/>
            <person name="Alfaro M."/>
            <person name="Sun H."/>
            <person name="Tritt A."/>
            <person name="Yoshinaga Y."/>
            <person name="Zwiers L.-H."/>
            <person name="Turgeon B."/>
            <person name="Goodwin S."/>
            <person name="Spatafora J."/>
            <person name="Crous P."/>
            <person name="Grigoriev I."/>
        </authorList>
    </citation>
    <scope>NUCLEOTIDE SEQUENCE</scope>
    <source>
        <strain evidence="2">CBS 279.74</strain>
    </source>
</reference>
<evidence type="ECO:0000313" key="3">
    <source>
        <dbReference type="Proteomes" id="UP000799428"/>
    </source>
</evidence>
<feature type="region of interest" description="Disordered" evidence="1">
    <location>
        <begin position="1"/>
        <end position="23"/>
    </location>
</feature>
<organism evidence="2 3">
    <name type="scientific">Pleomassaria siparia CBS 279.74</name>
    <dbReference type="NCBI Taxonomy" id="1314801"/>
    <lineage>
        <taxon>Eukaryota</taxon>
        <taxon>Fungi</taxon>
        <taxon>Dikarya</taxon>
        <taxon>Ascomycota</taxon>
        <taxon>Pezizomycotina</taxon>
        <taxon>Dothideomycetes</taxon>
        <taxon>Pleosporomycetidae</taxon>
        <taxon>Pleosporales</taxon>
        <taxon>Pleomassariaceae</taxon>
        <taxon>Pleomassaria</taxon>
    </lineage>
</organism>
<feature type="compositionally biased region" description="Polar residues" evidence="1">
    <location>
        <begin position="10"/>
        <end position="20"/>
    </location>
</feature>
<protein>
    <submittedName>
        <fullName evidence="2">Uncharacterized protein</fullName>
    </submittedName>
</protein>